<name>A0A9Q9F8L9_ENCHE</name>
<accession>A0A9Q9F8L9</accession>
<dbReference type="AlphaFoldDB" id="A0A9Q9F8L9"/>
<keyword evidence="1" id="KW-0489">Methyltransferase</keyword>
<gene>
    <name evidence="1" type="ORF">GPU96_08g15680</name>
</gene>
<reference evidence="1" key="1">
    <citation type="submission" date="2021-05" db="EMBL/GenBank/DDBJ databases">
        <title>Encephalitozoon hellem ATCC 50604 Complete Genome.</title>
        <authorList>
            <person name="Mascarenhas dos Santos A.C."/>
            <person name="Julian A.T."/>
            <person name="Pombert J.-F."/>
        </authorList>
    </citation>
    <scope>NUCLEOTIDE SEQUENCE</scope>
    <source>
        <strain evidence="1">ATCC 50604</strain>
    </source>
</reference>
<evidence type="ECO:0000313" key="1">
    <source>
        <dbReference type="EMBL" id="UTX43794.1"/>
    </source>
</evidence>
<dbReference type="EMBL" id="CP075154">
    <property type="protein sequence ID" value="UTX43794.1"/>
    <property type="molecule type" value="Genomic_DNA"/>
</dbReference>
<proteinExistence type="predicted"/>
<sequence>MKPFLLGLLKCKRCSFMTKLVLQCEKAEGCDVDDVQIFNKHVFVENGGERLKLLARSLEGFYGNPVSEEEIDFFVENPDEDERIKGLLFGVDVVEGSLRCDACGLVYPIRNSIVETVDTAESK</sequence>
<keyword evidence="1" id="KW-0808">Transferase</keyword>
<dbReference type="GO" id="GO:0032259">
    <property type="term" value="P:methylation"/>
    <property type="evidence" value="ECO:0007669"/>
    <property type="project" value="UniProtKB-KW"/>
</dbReference>
<organism evidence="1 2">
    <name type="scientific">Encephalitozoon hellem</name>
    <name type="common">Microsporidian parasite</name>
    <dbReference type="NCBI Taxonomy" id="27973"/>
    <lineage>
        <taxon>Eukaryota</taxon>
        <taxon>Fungi</taxon>
        <taxon>Fungi incertae sedis</taxon>
        <taxon>Microsporidia</taxon>
        <taxon>Unikaryonidae</taxon>
        <taxon>Encephalitozoon</taxon>
    </lineage>
</organism>
<dbReference type="Gene3D" id="2.20.25.10">
    <property type="match status" value="1"/>
</dbReference>
<dbReference type="InterPro" id="IPR005651">
    <property type="entry name" value="Trm112-like"/>
</dbReference>
<dbReference type="Proteomes" id="UP001059546">
    <property type="component" value="Chromosome VIII"/>
</dbReference>
<dbReference type="Pfam" id="PF03966">
    <property type="entry name" value="Trm112p"/>
    <property type="match status" value="1"/>
</dbReference>
<dbReference type="GO" id="GO:0008168">
    <property type="term" value="F:methyltransferase activity"/>
    <property type="evidence" value="ECO:0007669"/>
    <property type="project" value="UniProtKB-KW"/>
</dbReference>
<evidence type="ECO:0000313" key="2">
    <source>
        <dbReference type="Proteomes" id="UP001059546"/>
    </source>
</evidence>
<protein>
    <submittedName>
        <fullName evidence="1">Multifunctional methyltransferase subunit TRM112</fullName>
    </submittedName>
</protein>